<dbReference type="PANTHER" id="PTHR11712">
    <property type="entry name" value="POLYKETIDE SYNTHASE-RELATED"/>
    <property type="match status" value="1"/>
</dbReference>
<dbReference type="Gene3D" id="3.40.47.10">
    <property type="match status" value="2"/>
</dbReference>
<evidence type="ECO:0000313" key="6">
    <source>
        <dbReference type="Proteomes" id="UP000478483"/>
    </source>
</evidence>
<dbReference type="Proteomes" id="UP000478483">
    <property type="component" value="Unassembled WGS sequence"/>
</dbReference>
<comment type="caution">
    <text evidence="5">The sequence shown here is derived from an EMBL/GenBank/DDBJ whole genome shotgun (WGS) entry which is preliminary data.</text>
</comment>
<accession>A0A6L6LAJ7</accession>
<organism evidence="5 6">
    <name type="scientific">Roseburia intestinalis</name>
    <dbReference type="NCBI Taxonomy" id="166486"/>
    <lineage>
        <taxon>Bacteria</taxon>
        <taxon>Bacillati</taxon>
        <taxon>Bacillota</taxon>
        <taxon>Clostridia</taxon>
        <taxon>Lachnospirales</taxon>
        <taxon>Lachnospiraceae</taxon>
        <taxon>Roseburia</taxon>
    </lineage>
</organism>
<evidence type="ECO:0000256" key="2">
    <source>
        <dbReference type="ARBA" id="ARBA00022679"/>
    </source>
</evidence>
<proteinExistence type="inferred from homology"/>
<dbReference type="InterPro" id="IPR000794">
    <property type="entry name" value="Beta-ketoacyl_synthase"/>
</dbReference>
<dbReference type="GO" id="GO:0006633">
    <property type="term" value="P:fatty acid biosynthetic process"/>
    <property type="evidence" value="ECO:0007669"/>
    <property type="project" value="TreeGrafter"/>
</dbReference>
<evidence type="ECO:0000313" key="5">
    <source>
        <dbReference type="EMBL" id="MTR87026.1"/>
    </source>
</evidence>
<name>A0A6L6LAJ7_9FIRM</name>
<dbReference type="InterPro" id="IPR020841">
    <property type="entry name" value="PKS_Beta-ketoAc_synthase_dom"/>
</dbReference>
<evidence type="ECO:0000256" key="3">
    <source>
        <dbReference type="RuleBase" id="RU003694"/>
    </source>
</evidence>
<dbReference type="RefSeq" id="WP_118413546.1">
    <property type="nucleotide sequence ID" value="NZ_QRPI01000033.1"/>
</dbReference>
<dbReference type="GO" id="GO:0004315">
    <property type="term" value="F:3-oxoacyl-[acyl-carrier-protein] synthase activity"/>
    <property type="evidence" value="ECO:0007669"/>
    <property type="project" value="TreeGrafter"/>
</dbReference>
<feature type="domain" description="Ketosynthase family 3 (KS3)" evidence="4">
    <location>
        <begin position="3"/>
        <end position="397"/>
    </location>
</feature>
<dbReference type="EMBL" id="WNAJ01000036">
    <property type="protein sequence ID" value="MTR87026.1"/>
    <property type="molecule type" value="Genomic_DNA"/>
</dbReference>
<dbReference type="InterPro" id="IPR014031">
    <property type="entry name" value="Ketoacyl_synth_C"/>
</dbReference>
<keyword evidence="2 3" id="KW-0808">Transferase</keyword>
<evidence type="ECO:0000259" key="4">
    <source>
        <dbReference type="PROSITE" id="PS52004"/>
    </source>
</evidence>
<dbReference type="InterPro" id="IPR014030">
    <property type="entry name" value="Ketoacyl_synth_N"/>
</dbReference>
<dbReference type="PROSITE" id="PS52004">
    <property type="entry name" value="KS3_2"/>
    <property type="match status" value="1"/>
</dbReference>
<evidence type="ECO:0000256" key="1">
    <source>
        <dbReference type="ARBA" id="ARBA00008467"/>
    </source>
</evidence>
<dbReference type="Pfam" id="PF00109">
    <property type="entry name" value="ketoacyl-synt"/>
    <property type="match status" value="1"/>
</dbReference>
<comment type="similarity">
    <text evidence="1 3">Belongs to the thiolase-like superfamily. Beta-ketoacyl-ACP synthases family.</text>
</comment>
<dbReference type="AlphaFoldDB" id="A0A6L6LAJ7"/>
<dbReference type="SUPFAM" id="SSF53901">
    <property type="entry name" value="Thiolase-like"/>
    <property type="match status" value="2"/>
</dbReference>
<protein>
    <recommendedName>
        <fullName evidence="4">Ketosynthase family 3 (KS3) domain-containing protein</fullName>
    </recommendedName>
</protein>
<dbReference type="SMART" id="SM00825">
    <property type="entry name" value="PKS_KS"/>
    <property type="match status" value="1"/>
</dbReference>
<dbReference type="Pfam" id="PF02801">
    <property type="entry name" value="Ketoacyl-synt_C"/>
    <property type="match status" value="1"/>
</dbReference>
<gene>
    <name evidence="5" type="ORF">GMD50_18735</name>
</gene>
<reference evidence="5 6" key="1">
    <citation type="journal article" date="2019" name="Nat. Med.">
        <title>A library of human gut bacterial isolates paired with longitudinal multiomics data enables mechanistic microbiome research.</title>
        <authorList>
            <person name="Poyet M."/>
            <person name="Groussin M."/>
            <person name="Gibbons S.M."/>
            <person name="Avila-Pacheco J."/>
            <person name="Jiang X."/>
            <person name="Kearney S.M."/>
            <person name="Perrotta A.R."/>
            <person name="Berdy B."/>
            <person name="Zhao S."/>
            <person name="Lieberman T.D."/>
            <person name="Swanson P.K."/>
            <person name="Smith M."/>
            <person name="Roesemann S."/>
            <person name="Alexander J.E."/>
            <person name="Rich S.A."/>
            <person name="Livny J."/>
            <person name="Vlamakis H."/>
            <person name="Clish C."/>
            <person name="Bullock K."/>
            <person name="Deik A."/>
            <person name="Scott J."/>
            <person name="Pierce K.A."/>
            <person name="Xavier R.J."/>
            <person name="Alm E.J."/>
        </authorList>
    </citation>
    <scope>NUCLEOTIDE SEQUENCE [LARGE SCALE GENOMIC DNA]</scope>
    <source>
        <strain evidence="5 6">BIOML-A1</strain>
    </source>
</reference>
<dbReference type="PANTHER" id="PTHR11712:SF336">
    <property type="entry name" value="3-OXOACYL-[ACYL-CARRIER-PROTEIN] SYNTHASE, MITOCHONDRIAL"/>
    <property type="match status" value="1"/>
</dbReference>
<sequence length="401" mass="43779">MDKKRLVITGLGFFSYQGFEKDTLWEEIEASNVEPQNYEKVEDKELGSFKAYEMAGHFDPNDYIENRKLKRLADFSKILCVASKNALTDAGISKDMEGYQPEKIGSIVNTVHGPMNVTFDYLDDLLTTGPATARPILFQQTVNNVACGQVAIENQLKGVSSTIIGASSLEYAANLLRKGTADAILVAGHEELHPYIFAAYASKNMLATDKGAGERSIPYAKEANGLVLGEGAGVLILETYESATRRNAHIYAELVDEIAVTDENYCKTYDEFKDNSTGFYRAMNTVLSKNQVAPEQVDFISIAGNSYKATDATEQAAIERIFKDTSRMGYVASKAIFGETLGASEVLAVISALLCMEHGKVPGLSYLEEKHSADKADCCIVNSLFTGGNINSVLLKKVQEA</sequence>
<dbReference type="InterPro" id="IPR016039">
    <property type="entry name" value="Thiolase-like"/>
</dbReference>